<dbReference type="Proteomes" id="UP000285190">
    <property type="component" value="Unassembled WGS sequence"/>
</dbReference>
<evidence type="ECO:0000313" key="2">
    <source>
        <dbReference type="Proteomes" id="UP000285190"/>
    </source>
</evidence>
<accession>A0A418X650</accession>
<dbReference type="EMBL" id="QYUN01000002">
    <property type="protein sequence ID" value="RJG07967.1"/>
    <property type="molecule type" value="Genomic_DNA"/>
</dbReference>
<proteinExistence type="predicted"/>
<dbReference type="InterPro" id="IPR010877">
    <property type="entry name" value="Phage_Mu_Gp46"/>
</dbReference>
<comment type="caution">
    <text evidence="1">The sequence shown here is derived from an EMBL/GenBank/DDBJ whole genome shotgun (WGS) entry which is preliminary data.</text>
</comment>
<reference evidence="1 2" key="1">
    <citation type="submission" date="2018-09" db="EMBL/GenBank/DDBJ databases">
        <authorList>
            <person name="Zhu H."/>
        </authorList>
    </citation>
    <scope>NUCLEOTIDE SEQUENCE [LARGE SCALE GENOMIC DNA]</scope>
    <source>
        <strain evidence="1 2">K2R10-39</strain>
    </source>
</reference>
<sequence length="131" mass="15041">MQTSALAAEDPLVRAVFVSLFTWRRAAPDDQHDGERWGWWGDNVSQFTSDQIGSRLWLLARQKLTTQVINRARDYGIEALAWLVKDDVASRYDVTVERMGVDGLAILVRIYREDGSVRDLRFDNAWSLINV</sequence>
<dbReference type="OrthoDB" id="5677166at2"/>
<gene>
    <name evidence="1" type="ORF">D3870_09670</name>
</gene>
<organism evidence="1 2">
    <name type="scientific">Noviherbaspirillum cavernae</name>
    <dbReference type="NCBI Taxonomy" id="2320862"/>
    <lineage>
        <taxon>Bacteria</taxon>
        <taxon>Pseudomonadati</taxon>
        <taxon>Pseudomonadota</taxon>
        <taxon>Betaproteobacteria</taxon>
        <taxon>Burkholderiales</taxon>
        <taxon>Oxalobacteraceae</taxon>
        <taxon>Noviherbaspirillum</taxon>
    </lineage>
</organism>
<keyword evidence="2" id="KW-1185">Reference proteome</keyword>
<protein>
    <recommendedName>
        <fullName evidence="3">Phage tail protein</fullName>
    </recommendedName>
</protein>
<name>A0A418X650_9BURK</name>
<evidence type="ECO:0008006" key="3">
    <source>
        <dbReference type="Google" id="ProtNLM"/>
    </source>
</evidence>
<evidence type="ECO:0000313" key="1">
    <source>
        <dbReference type="EMBL" id="RJG07967.1"/>
    </source>
</evidence>
<dbReference type="Pfam" id="PF07409">
    <property type="entry name" value="GP46"/>
    <property type="match status" value="1"/>
</dbReference>
<dbReference type="AlphaFoldDB" id="A0A418X650"/>